<feature type="compositionally biased region" description="Polar residues" evidence="10">
    <location>
        <begin position="8"/>
        <end position="18"/>
    </location>
</feature>
<feature type="domain" description="SRCR" evidence="11">
    <location>
        <begin position="521"/>
        <end position="615"/>
    </location>
</feature>
<evidence type="ECO:0000259" key="11">
    <source>
        <dbReference type="PROSITE" id="PS50287"/>
    </source>
</evidence>
<evidence type="ECO:0000313" key="13">
    <source>
        <dbReference type="RefSeq" id="XP_031418507.2"/>
    </source>
</evidence>
<dbReference type="Pfam" id="PF00530">
    <property type="entry name" value="SRCR"/>
    <property type="match status" value="9"/>
</dbReference>
<feature type="disulfide bond" evidence="9">
    <location>
        <begin position="435"/>
        <end position="499"/>
    </location>
</feature>
<proteinExistence type="predicted"/>
<evidence type="ECO:0000256" key="2">
    <source>
        <dbReference type="ARBA" id="ARBA00022692"/>
    </source>
</evidence>
<dbReference type="GeneID" id="105910454"/>
<comment type="caution">
    <text evidence="9">Lacks conserved residue(s) required for the propagation of feature annotation.</text>
</comment>
<evidence type="ECO:0000256" key="1">
    <source>
        <dbReference type="ARBA" id="ARBA00004167"/>
    </source>
</evidence>
<sequence>MCKLGRGTETQRQTSESKAQGRGIGNKRYNTEKGTIIQGKKEISQAAPPPPLSVRDFDLEPAAMPASKAILAAESPRVPRLSNGSKFCSGRVELLHNTTWASVCGAAFDWQDAEVVCRELDCGAPVEVLGAAAFGEGKGQLWSEEIQCGGNETHIQLCPTSALNHSCSHENDVGLTCRDALRLVNGSSRCSGRVEVLHRQQWGSVCGNGWDPRDAAVVCRELGCGDAIEALKGAYFGPGSGRVKLVGRSHCSGRVELLHKETRHTVCDAAFDWQDAEVVCRDLDCGAPVEVQVWSEEIQCREHRAPKLVNGSHQCSGRVEVEHGITWGTVCDAAFDWQDAEVVCRELDCGALVEVLGASAFGEGKEQMWSEEIQCGGNETHIQLCPTSALNHSCSHDRDVGLVCSGYTDARLANGTDSCSGRVELKYLSEWGTVCDASWDMNASSVLCHHLNCGRAVAVVGAEWFGEGSGSIWPDVFVCEGNETGLSECGISSWSRAACSHRQDAGVICSGSSFPLDNGTVRLSGRSRCEGEVEVLFSQRWRRVLLDSWNRSEASVVCRQLACGSAVGFSGSAETEGDGCVSGFRCSGHETHLGNCSTPQMLNCSSSLHVTIVCSGHRPVRLVGSGGDCAGRLEVSHNGSWGTVCDDSWDIEDAQVVCRQLQCGTALRAEVPASFHPGDVPIWLSEVGCAGDETSLWECPSAGWGRHDCSHKEDVWVMCSEFIQLRQNTNDYEPCKGVIEVYYNGTWGKICFNDMDKDTGSVICQQLGCVGFGKTYAVGSTIGQRLSPPRCAPGLRLVGGLTHCSGRVEVLLQGKWGTVCDDSWDKKDAQVVCRQLDCGEPVDVGGEQGTFGRGNGAIWLDEVNCTGNEHHLLDCCRAPLKQIDCTHKEDAWVNCTGGGAPTCCR</sequence>
<keyword evidence="2" id="KW-0812">Transmembrane</keyword>
<name>A0A6P8F5T4_CLUHA</name>
<feature type="domain" description="SRCR" evidence="11">
    <location>
        <begin position="181"/>
        <end position="281"/>
    </location>
</feature>
<dbReference type="FunFam" id="3.10.250.10:FF:000013">
    <property type="entry name" value="CD163 molecule like 1"/>
    <property type="match status" value="1"/>
</dbReference>
<evidence type="ECO:0000256" key="9">
    <source>
        <dbReference type="PROSITE-ProRule" id="PRU00196"/>
    </source>
</evidence>
<evidence type="ECO:0000256" key="4">
    <source>
        <dbReference type="ARBA" id="ARBA00022737"/>
    </source>
</evidence>
<dbReference type="Proteomes" id="UP000515152">
    <property type="component" value="Chromosome 24"/>
</dbReference>
<dbReference type="FunFam" id="3.10.250.10:FF:000009">
    <property type="entry name" value="WC1"/>
    <property type="match status" value="3"/>
</dbReference>
<dbReference type="FunFam" id="3.10.250.10:FF:000006">
    <property type="entry name" value="neurotrypsin isoform X2"/>
    <property type="match status" value="1"/>
</dbReference>
<reference evidence="13" key="1">
    <citation type="submission" date="2025-08" db="UniProtKB">
        <authorList>
            <consortium name="RefSeq"/>
        </authorList>
    </citation>
    <scope>IDENTIFICATION</scope>
</reference>
<keyword evidence="8" id="KW-0325">Glycoprotein</keyword>
<feature type="domain" description="SRCR" evidence="11">
    <location>
        <begin position="795"/>
        <end position="896"/>
    </location>
</feature>
<dbReference type="FunFam" id="3.10.250.10:FF:000002">
    <property type="entry name" value="Scavenger receptor cysteine-rich type 1 protein M130"/>
    <property type="match status" value="1"/>
</dbReference>
<feature type="domain" description="SRCR" evidence="11">
    <location>
        <begin position="306"/>
        <end position="405"/>
    </location>
</feature>
<keyword evidence="12" id="KW-1185">Reference proteome</keyword>
<evidence type="ECO:0000256" key="5">
    <source>
        <dbReference type="ARBA" id="ARBA00022989"/>
    </source>
</evidence>
<dbReference type="PANTHER" id="PTHR19331:SF468">
    <property type="entry name" value="SCAVENGER RECEPTOR CYSTEINE-RICH TYPE 1 PROTEIN M160"/>
    <property type="match status" value="1"/>
</dbReference>
<dbReference type="OrthoDB" id="536948at2759"/>
<feature type="domain" description="SRCR" evidence="11">
    <location>
        <begin position="79"/>
        <end position="178"/>
    </location>
</feature>
<dbReference type="GO" id="GO:0005737">
    <property type="term" value="C:cytoplasm"/>
    <property type="evidence" value="ECO:0007669"/>
    <property type="project" value="UniProtKB-ARBA"/>
</dbReference>
<feature type="disulfide bond" evidence="9">
    <location>
        <begin position="448"/>
        <end position="509"/>
    </location>
</feature>
<feature type="disulfide bond" evidence="9">
    <location>
        <begin position="479"/>
        <end position="489"/>
    </location>
</feature>
<feature type="disulfide bond" evidence="9">
    <location>
        <begin position="865"/>
        <end position="875"/>
    </location>
</feature>
<evidence type="ECO:0000313" key="12">
    <source>
        <dbReference type="Proteomes" id="UP000515152"/>
    </source>
</evidence>
<dbReference type="SMART" id="SM00202">
    <property type="entry name" value="SR"/>
    <property type="match status" value="8"/>
</dbReference>
<dbReference type="InterPro" id="IPR001190">
    <property type="entry name" value="SRCR"/>
</dbReference>
<gene>
    <name evidence="13" type="primary">LOC105910454</name>
</gene>
<feature type="domain" description="SRCR" evidence="11">
    <location>
        <begin position="620"/>
        <end position="720"/>
    </location>
</feature>
<feature type="disulfide bond" evidence="9">
    <location>
        <begin position="375"/>
        <end position="385"/>
    </location>
</feature>
<organism evidence="12 13">
    <name type="scientific">Clupea harengus</name>
    <name type="common">Atlantic herring</name>
    <dbReference type="NCBI Taxonomy" id="7950"/>
    <lineage>
        <taxon>Eukaryota</taxon>
        <taxon>Metazoa</taxon>
        <taxon>Chordata</taxon>
        <taxon>Craniata</taxon>
        <taxon>Vertebrata</taxon>
        <taxon>Euteleostomi</taxon>
        <taxon>Actinopterygii</taxon>
        <taxon>Neopterygii</taxon>
        <taxon>Teleostei</taxon>
        <taxon>Clupei</taxon>
        <taxon>Clupeiformes</taxon>
        <taxon>Clupeoidei</taxon>
        <taxon>Clupeidae</taxon>
        <taxon>Clupea</taxon>
    </lineage>
</organism>
<dbReference type="AlphaFoldDB" id="A0A6P8F5T4"/>
<evidence type="ECO:0000256" key="10">
    <source>
        <dbReference type="SAM" id="MobiDB-lite"/>
    </source>
</evidence>
<dbReference type="FunFam" id="3.10.250.10:FF:000004">
    <property type="entry name" value="Scavenger receptor cysteine-rich type 1 protein M130"/>
    <property type="match status" value="1"/>
</dbReference>
<evidence type="ECO:0000256" key="8">
    <source>
        <dbReference type="ARBA" id="ARBA00023180"/>
    </source>
</evidence>
<keyword evidence="6" id="KW-0472">Membrane</keyword>
<accession>A0A6P8F5T4</accession>
<feature type="domain" description="SRCR" evidence="11">
    <location>
        <begin position="410"/>
        <end position="510"/>
    </location>
</feature>
<evidence type="ECO:0000256" key="6">
    <source>
        <dbReference type="ARBA" id="ARBA00023136"/>
    </source>
</evidence>
<feature type="disulfide bond" evidence="9">
    <location>
        <begin position="586"/>
        <end position="596"/>
    </location>
</feature>
<protein>
    <submittedName>
        <fullName evidence="13">Scavenger receptor cysteine-rich type 1 protein M130-like</fullName>
    </submittedName>
</protein>
<feature type="disulfide bond" evidence="9">
    <location>
        <begin position="645"/>
        <end position="709"/>
    </location>
</feature>
<keyword evidence="3" id="KW-0732">Signal</keyword>
<feature type="region of interest" description="Disordered" evidence="10">
    <location>
        <begin position="1"/>
        <end position="52"/>
    </location>
</feature>
<feature type="disulfide bond" evidence="9">
    <location>
        <begin position="219"/>
        <end position="280"/>
    </location>
</feature>
<feature type="disulfide bond" evidence="9">
    <location>
        <begin position="658"/>
        <end position="719"/>
    </location>
</feature>
<dbReference type="PROSITE" id="PS50287">
    <property type="entry name" value="SRCR_2"/>
    <property type="match status" value="8"/>
</dbReference>
<comment type="subcellular location">
    <subcellularLocation>
        <location evidence="1">Membrane</location>
        <topology evidence="1">Single-pass membrane protein</topology>
    </subcellularLocation>
</comment>
<dbReference type="PROSITE" id="PS00420">
    <property type="entry name" value="SRCR_1"/>
    <property type="match status" value="1"/>
</dbReference>
<feature type="disulfide bond" evidence="9">
    <location>
        <begin position="148"/>
        <end position="158"/>
    </location>
</feature>
<keyword evidence="7 9" id="KW-1015">Disulfide bond</keyword>
<dbReference type="PANTHER" id="PTHR19331">
    <property type="entry name" value="SCAVENGER RECEPTOR DOMAIN-CONTAINING"/>
    <property type="match status" value="1"/>
</dbReference>
<feature type="disulfide bond" evidence="9">
    <location>
        <begin position="689"/>
        <end position="699"/>
    </location>
</feature>
<evidence type="ECO:0000256" key="3">
    <source>
        <dbReference type="ARBA" id="ARBA00022729"/>
    </source>
</evidence>
<dbReference type="RefSeq" id="XP_031418507.2">
    <property type="nucleotide sequence ID" value="XM_031562647.2"/>
</dbReference>
<feature type="domain" description="SRCR" evidence="11">
    <location>
        <begin position="723"/>
        <end position="769"/>
    </location>
</feature>
<keyword evidence="4" id="KW-0677">Repeat</keyword>
<keyword evidence="5" id="KW-1133">Transmembrane helix</keyword>
<dbReference type="GO" id="GO:0016020">
    <property type="term" value="C:membrane"/>
    <property type="evidence" value="ECO:0007669"/>
    <property type="project" value="UniProtKB-SubCell"/>
</dbReference>
<dbReference type="KEGG" id="char:105910454"/>
<evidence type="ECO:0000256" key="7">
    <source>
        <dbReference type="ARBA" id="ARBA00023157"/>
    </source>
</evidence>